<dbReference type="Pfam" id="PF05065">
    <property type="entry name" value="Phage_capsid"/>
    <property type="match status" value="1"/>
</dbReference>
<evidence type="ECO:0000256" key="3">
    <source>
        <dbReference type="ARBA" id="ARBA00022801"/>
    </source>
</evidence>
<dbReference type="GO" id="GO:0046797">
    <property type="term" value="P:viral procapsid maturation"/>
    <property type="evidence" value="ECO:0007669"/>
    <property type="project" value="UniProtKB-KW"/>
</dbReference>
<protein>
    <submittedName>
        <fullName evidence="9">Major capsid protein</fullName>
    </submittedName>
</protein>
<feature type="compositionally biased region" description="Acidic residues" evidence="6">
    <location>
        <begin position="158"/>
        <end position="168"/>
    </location>
</feature>
<name>A0A8S5MFD3_9CAUD</name>
<dbReference type="GO" id="GO:0006508">
    <property type="term" value="P:proteolysis"/>
    <property type="evidence" value="ECO:0007669"/>
    <property type="project" value="UniProtKB-KW"/>
</dbReference>
<evidence type="ECO:0000256" key="6">
    <source>
        <dbReference type="SAM" id="MobiDB-lite"/>
    </source>
</evidence>
<accession>A0A8S5MFD3</accession>
<keyword evidence="2" id="KW-0645">Protease</keyword>
<sequence>MNYDFSGWATRNDLKCSDGRVIRSGAFKDCDGKQVPLVWQHQHNGVENVLGHAILENRPEGVYTYAVFNNTESGKMAKEAVQNGDIKQLSIYANKLKQNGSNVMHGVIREVSLVLAGANPGAMIDTVIAHSDDGSEEAVIYTDTDIELYHAATKKDEDTDETDPEVVEDNQNGSVDERTQNMDPQNAQAPQGQAPVQGDKTIQDVIDEMTDEQKDVLYYLVGMAAQQGEATGEEDVEDEDMKHNLFDAEGDYLAHSAEDMEEVLRDAKRYGSLKESALQHGMEDITLGDALQHSITDVGFLFPDAKTIGAEPEFISRKMDWVEDVMNGVSRTPFSRVKSIFANITEDEARAKGYITGKEKKEEVFKLLKRTTDPQTIYKKQKMDRDNMVDITSFDVVAWLKKEMRMMLDEELAGAILCGDGRTSTDDDHISHDHIRPIWQDQNLYTTNVAVSVKSAEKDDENKVYGKMIKAIIKARKNYRGSGNPVFYTTEDVLTGMLLITDSTGRDIYESPEKLAQKLRVSKIVTVPVLENKTRVGSDSKRYQLQGIIVNLKDYNVGADNGGAVTLFDDFDIDYNAQKYLIETRCSGALVKPYSAISVEMTLEA</sequence>
<keyword evidence="5" id="KW-1273">Viral capsid maturation</keyword>
<organism evidence="9">
    <name type="scientific">Siphoviridae sp. ctWuM9</name>
    <dbReference type="NCBI Taxonomy" id="2826364"/>
    <lineage>
        <taxon>Viruses</taxon>
        <taxon>Duplodnaviria</taxon>
        <taxon>Heunggongvirae</taxon>
        <taxon>Uroviricota</taxon>
        <taxon>Caudoviricetes</taxon>
    </lineage>
</organism>
<dbReference type="InterPro" id="IPR054613">
    <property type="entry name" value="Peptidase_S78_dom"/>
</dbReference>
<evidence type="ECO:0000256" key="4">
    <source>
        <dbReference type="ARBA" id="ARBA00022950"/>
    </source>
</evidence>
<feature type="compositionally biased region" description="Low complexity" evidence="6">
    <location>
        <begin position="184"/>
        <end position="197"/>
    </location>
</feature>
<dbReference type="SUPFAM" id="SSF56563">
    <property type="entry name" value="Major capsid protein gp5"/>
    <property type="match status" value="1"/>
</dbReference>
<keyword evidence="1" id="KW-1188">Viral release from host cell</keyword>
<evidence type="ECO:0000256" key="1">
    <source>
        <dbReference type="ARBA" id="ARBA00022612"/>
    </source>
</evidence>
<dbReference type="EMBL" id="BK014888">
    <property type="protein sequence ID" value="DAD80783.1"/>
    <property type="molecule type" value="Genomic_DNA"/>
</dbReference>
<feature type="region of interest" description="Disordered" evidence="6">
    <location>
        <begin position="154"/>
        <end position="197"/>
    </location>
</feature>
<feature type="domain" description="Prohead serine protease" evidence="7">
    <location>
        <begin position="21"/>
        <end position="127"/>
    </location>
</feature>
<evidence type="ECO:0000256" key="5">
    <source>
        <dbReference type="ARBA" id="ARBA00023045"/>
    </source>
</evidence>
<reference evidence="9" key="1">
    <citation type="journal article" date="2021" name="Proc. Natl. Acad. Sci. U.S.A.">
        <title>A Catalog of Tens of Thousands of Viruses from Human Metagenomes Reveals Hidden Associations with Chronic Diseases.</title>
        <authorList>
            <person name="Tisza M.J."/>
            <person name="Buck C.B."/>
        </authorList>
    </citation>
    <scope>NUCLEOTIDE SEQUENCE</scope>
    <source>
        <strain evidence="9">CtWuM9</strain>
    </source>
</reference>
<evidence type="ECO:0000259" key="8">
    <source>
        <dbReference type="Pfam" id="PF05065"/>
    </source>
</evidence>
<dbReference type="GO" id="GO:0008233">
    <property type="term" value="F:peptidase activity"/>
    <property type="evidence" value="ECO:0007669"/>
    <property type="project" value="UniProtKB-KW"/>
</dbReference>
<feature type="domain" description="Phage capsid-like C-terminal" evidence="8">
    <location>
        <begin position="339"/>
        <end position="594"/>
    </location>
</feature>
<proteinExistence type="predicted"/>
<evidence type="ECO:0000259" key="7">
    <source>
        <dbReference type="Pfam" id="PF04586"/>
    </source>
</evidence>
<evidence type="ECO:0000313" key="9">
    <source>
        <dbReference type="EMBL" id="DAD80783.1"/>
    </source>
</evidence>
<keyword evidence="4" id="KW-0118">Viral capsid assembly</keyword>
<dbReference type="Pfam" id="PF04586">
    <property type="entry name" value="Peptidase_S78"/>
    <property type="match status" value="1"/>
</dbReference>
<keyword evidence="3" id="KW-0378">Hydrolase</keyword>
<dbReference type="InterPro" id="IPR054612">
    <property type="entry name" value="Phage_capsid-like_C"/>
</dbReference>
<evidence type="ECO:0000256" key="2">
    <source>
        <dbReference type="ARBA" id="ARBA00022670"/>
    </source>
</evidence>